<accession>A0A1B6FXU6</accession>
<dbReference type="EMBL" id="GECZ01014790">
    <property type="protein sequence ID" value="JAS54979.1"/>
    <property type="molecule type" value="Transcribed_RNA"/>
</dbReference>
<feature type="compositionally biased region" description="Polar residues" evidence="1">
    <location>
        <begin position="78"/>
        <end position="96"/>
    </location>
</feature>
<protein>
    <submittedName>
        <fullName evidence="2">Uncharacterized protein</fullName>
    </submittedName>
</protein>
<feature type="region of interest" description="Disordered" evidence="1">
    <location>
        <begin position="1"/>
        <end position="113"/>
    </location>
</feature>
<dbReference type="AlphaFoldDB" id="A0A1B6FXU6"/>
<sequence>SSGVARRPGLGRRREPTTPPASLLFQEDWLSSNQQETKKDIPPLSKSEVKPPIAEGDSLPTWLGGSVVLPETKPVMKPQSSAVQETPTEKTALSDKQISDKQGPVLDAPQEPVKQLKPEDQITSSVGEVMMRNSEQSQQMALALQRTEAQLLAA</sequence>
<name>A0A1B6FXU6_9HEMI</name>
<proteinExistence type="predicted"/>
<reference evidence="2" key="1">
    <citation type="submission" date="2015-11" db="EMBL/GenBank/DDBJ databases">
        <title>De novo transcriptome assembly of four potential Pierce s Disease insect vectors from Arizona vineyards.</title>
        <authorList>
            <person name="Tassone E.E."/>
        </authorList>
    </citation>
    <scope>NUCLEOTIDE SEQUENCE</scope>
</reference>
<evidence type="ECO:0000313" key="2">
    <source>
        <dbReference type="EMBL" id="JAS54979.1"/>
    </source>
</evidence>
<feature type="non-terminal residue" evidence="2">
    <location>
        <position position="154"/>
    </location>
</feature>
<evidence type="ECO:0000256" key="1">
    <source>
        <dbReference type="SAM" id="MobiDB-lite"/>
    </source>
</evidence>
<feature type="non-terminal residue" evidence="2">
    <location>
        <position position="1"/>
    </location>
</feature>
<organism evidence="2">
    <name type="scientific">Cuerna arida</name>
    <dbReference type="NCBI Taxonomy" id="1464854"/>
    <lineage>
        <taxon>Eukaryota</taxon>
        <taxon>Metazoa</taxon>
        <taxon>Ecdysozoa</taxon>
        <taxon>Arthropoda</taxon>
        <taxon>Hexapoda</taxon>
        <taxon>Insecta</taxon>
        <taxon>Pterygota</taxon>
        <taxon>Neoptera</taxon>
        <taxon>Paraneoptera</taxon>
        <taxon>Hemiptera</taxon>
        <taxon>Auchenorrhyncha</taxon>
        <taxon>Membracoidea</taxon>
        <taxon>Cicadellidae</taxon>
        <taxon>Cicadellinae</taxon>
        <taxon>Proconiini</taxon>
        <taxon>Cuerna</taxon>
    </lineage>
</organism>
<gene>
    <name evidence="2" type="ORF">g.14490</name>
</gene>